<dbReference type="EMBL" id="CP012034">
    <property type="protein sequence ID" value="AKP68480.1"/>
    <property type="molecule type" value="Genomic_DNA"/>
</dbReference>
<proteinExistence type="inferred from homology"/>
<protein>
    <recommendedName>
        <fullName evidence="10">Galactose-1-phosphate uridylyltransferase</fullName>
        <shortName evidence="10">Gal-1-P uridylyltransferase</shortName>
        <ecNumber evidence="10">2.7.7.12</ecNumber>
    </recommendedName>
    <alternativeName>
        <fullName evidence="10">UDP-glucose--hexose-1-phosphate uridylyltransferase</fullName>
    </alternativeName>
</protein>
<accession>A0A0H4R3X1</accession>
<dbReference type="GO" id="GO:0008108">
    <property type="term" value="F:UDP-glucose:hexose-1-phosphate uridylyltransferase activity"/>
    <property type="evidence" value="ECO:0007669"/>
    <property type="project" value="UniProtKB-UniRule"/>
</dbReference>
<comment type="similarity">
    <text evidence="4 10">Belongs to the galactose-1-phosphate uridylyltransferase type 2 family.</text>
</comment>
<dbReference type="EC" id="2.7.7.12" evidence="10"/>
<dbReference type="GO" id="GO:0005737">
    <property type="term" value="C:cytoplasm"/>
    <property type="evidence" value="ECO:0007669"/>
    <property type="project" value="UniProtKB-SubCell"/>
</dbReference>
<keyword evidence="7 10" id="KW-0548">Nucleotidyltransferase</keyword>
<evidence type="ECO:0000313" key="14">
    <source>
        <dbReference type="Proteomes" id="UP000036106"/>
    </source>
</evidence>
<dbReference type="PATRIC" id="fig|1007676.4.peg.2367"/>
<dbReference type="InterPro" id="IPR000766">
    <property type="entry name" value="GalP_uridyl_Trfase_II"/>
</dbReference>
<comment type="pathway">
    <text evidence="3 10">Carbohydrate metabolism; galactose metabolism.</text>
</comment>
<dbReference type="NCBIfam" id="NF003630">
    <property type="entry name" value="PRK05270.1-3"/>
    <property type="match status" value="1"/>
</dbReference>
<evidence type="ECO:0000256" key="9">
    <source>
        <dbReference type="ARBA" id="ARBA00023277"/>
    </source>
</evidence>
<dbReference type="Pfam" id="PF01087">
    <property type="entry name" value="GalP_UDP_transf"/>
    <property type="match status" value="1"/>
</dbReference>
<keyword evidence="5 10" id="KW-0963">Cytoplasm</keyword>
<feature type="domain" description="Galactose-1-phosphate uridyl transferase N-terminal" evidence="11">
    <location>
        <begin position="17"/>
        <end position="224"/>
    </location>
</feature>
<dbReference type="PIRSF" id="PIRSF006005">
    <property type="entry name" value="GalT_BS"/>
    <property type="match status" value="1"/>
</dbReference>
<evidence type="ECO:0000256" key="4">
    <source>
        <dbReference type="ARBA" id="ARBA00008706"/>
    </source>
</evidence>
<evidence type="ECO:0000259" key="12">
    <source>
        <dbReference type="Pfam" id="PF02744"/>
    </source>
</evidence>
<dbReference type="RefSeq" id="WP_048706571.1">
    <property type="nucleotide sequence ID" value="NZ_CP012034.1"/>
</dbReference>
<evidence type="ECO:0000256" key="8">
    <source>
        <dbReference type="ARBA" id="ARBA00023144"/>
    </source>
</evidence>
<evidence type="ECO:0000259" key="11">
    <source>
        <dbReference type="Pfam" id="PF01087"/>
    </source>
</evidence>
<evidence type="ECO:0000256" key="2">
    <source>
        <dbReference type="ARBA" id="ARBA00004496"/>
    </source>
</evidence>
<dbReference type="GO" id="GO:0006012">
    <property type="term" value="P:galactose metabolic process"/>
    <property type="evidence" value="ECO:0007669"/>
    <property type="project" value="UniProtKB-UniRule"/>
</dbReference>
<dbReference type="KEGG" id="lgn:ABM34_11710"/>
<dbReference type="UniPathway" id="UPA00214"/>
<evidence type="ECO:0000256" key="5">
    <source>
        <dbReference type="ARBA" id="ARBA00022490"/>
    </source>
</evidence>
<keyword evidence="8 10" id="KW-0299">Galactose metabolism</keyword>
<evidence type="ECO:0000313" key="13">
    <source>
        <dbReference type="EMBL" id="AKP68480.1"/>
    </source>
</evidence>
<gene>
    <name evidence="10" type="primary">galT</name>
    <name evidence="13" type="ORF">ABM34_11710</name>
</gene>
<keyword evidence="9 10" id="KW-0119">Carbohydrate metabolism</keyword>
<evidence type="ECO:0000256" key="3">
    <source>
        <dbReference type="ARBA" id="ARBA00004947"/>
    </source>
</evidence>
<dbReference type="HAMAP" id="MF_00571">
    <property type="entry name" value="GalP_UDP_trans"/>
    <property type="match status" value="1"/>
</dbReference>
<dbReference type="InterPro" id="IPR023425">
    <property type="entry name" value="GalP_uridyl_Trfase_II_CS"/>
</dbReference>
<dbReference type="STRING" id="1007676.ABM34_11710"/>
<dbReference type="OrthoDB" id="2293at2"/>
<dbReference type="Proteomes" id="UP000036106">
    <property type="component" value="Chromosome"/>
</dbReference>
<name>A0A0H4R3X1_9LACO</name>
<feature type="domain" description="Galactose-1-phosphate uridyl transferase C-terminal" evidence="12">
    <location>
        <begin position="240"/>
        <end position="432"/>
    </location>
</feature>
<evidence type="ECO:0000256" key="6">
    <source>
        <dbReference type="ARBA" id="ARBA00022679"/>
    </source>
</evidence>
<dbReference type="AlphaFoldDB" id="A0A0H4R3X1"/>
<reference evidence="14" key="1">
    <citation type="submission" date="2015-07" db="EMBL/GenBank/DDBJ databases">
        <title>Lactobacillus ginsenosidimutans/EMML 3141/ whole genome sequencing.</title>
        <authorList>
            <person name="Kim M.K."/>
            <person name="Im W.-T."/>
            <person name="Srinivasan S."/>
            <person name="Lee J.-J."/>
        </authorList>
    </citation>
    <scope>NUCLEOTIDE SEQUENCE [LARGE SCALE GENOMIC DNA]</scope>
    <source>
        <strain evidence="14">EMML 3041</strain>
    </source>
</reference>
<comment type="catalytic activity">
    <reaction evidence="1 10">
        <text>alpha-D-galactose 1-phosphate + UDP-alpha-D-glucose = alpha-D-glucose 1-phosphate + UDP-alpha-D-galactose</text>
        <dbReference type="Rhea" id="RHEA:13989"/>
        <dbReference type="ChEBI" id="CHEBI:58336"/>
        <dbReference type="ChEBI" id="CHEBI:58601"/>
        <dbReference type="ChEBI" id="CHEBI:58885"/>
        <dbReference type="ChEBI" id="CHEBI:66914"/>
        <dbReference type="EC" id="2.7.7.12"/>
    </reaction>
</comment>
<dbReference type="InterPro" id="IPR005850">
    <property type="entry name" value="GalP_Utransf_C"/>
</dbReference>
<keyword evidence="6 10" id="KW-0808">Transferase</keyword>
<sequence>MNDIEKFVEYIIDSNTNFQDIDRIYLINRIKGLVGDDTTSDSHTVDPLKIRDALVLDAVNNGRIPDTPGDRERTGDRIMDFATPIPSAVNEFFWNLYSNDPEMATNYFYTLCCKNDYVKTSAIKKNISYTSPTNFGDIEITINLSKPEKDPKAIAAAKDNVSNNYPKCQLCMENEGYQGRPGYPSRANHRIIRFQLGGETWGFQYSPYAYFKEHAIFLSEKHEPMVINQHTFANLLDIVKLFPQYFVGSNADLPIVGGSMLSHEHYQGGRHTFPMMNAPIEKVIDVGDSGVTAGIVKWPLSTIRLQSKNTDKLITAATKIHDTWKDYSNENVDVRAYTNNVRHHTTTPIAYKKDDMYVLDIVLRDNQTSQQYPDGIFHPHQDVQHIKQENIGLIEVMGRAILPPRLKPELHEVEKYLLDEPNNIAKYHQVWADEIKQNNNIKKDNVEEIVDNQVAKVFARVLEDAGVFKWNEAGQAAFTKFTDLLKED</sequence>
<dbReference type="PROSITE" id="PS01163">
    <property type="entry name" value="GAL_P_UDP_TRANSF_II"/>
    <property type="match status" value="1"/>
</dbReference>
<evidence type="ECO:0000256" key="7">
    <source>
        <dbReference type="ARBA" id="ARBA00022695"/>
    </source>
</evidence>
<dbReference type="InterPro" id="IPR005849">
    <property type="entry name" value="GalP_Utransf_N"/>
</dbReference>
<dbReference type="NCBIfam" id="TIGR01239">
    <property type="entry name" value="galT_2"/>
    <property type="match status" value="1"/>
</dbReference>
<dbReference type="PANTHER" id="PTHR39191">
    <property type="entry name" value="GALACTOSE-1-PHOSPHATE URIDYLYLTRANSFERASE"/>
    <property type="match status" value="1"/>
</dbReference>
<dbReference type="PANTHER" id="PTHR39191:SF1">
    <property type="entry name" value="DUF4922 DOMAIN-CONTAINING PROTEIN"/>
    <property type="match status" value="1"/>
</dbReference>
<comment type="subcellular location">
    <subcellularLocation>
        <location evidence="2 10">Cytoplasm</location>
    </subcellularLocation>
</comment>
<organism evidence="13 14">
    <name type="scientific">Companilactobacillus ginsenosidimutans</name>
    <dbReference type="NCBI Taxonomy" id="1007676"/>
    <lineage>
        <taxon>Bacteria</taxon>
        <taxon>Bacillati</taxon>
        <taxon>Bacillota</taxon>
        <taxon>Bacilli</taxon>
        <taxon>Lactobacillales</taxon>
        <taxon>Lactobacillaceae</taxon>
        <taxon>Companilactobacillus</taxon>
    </lineage>
</organism>
<evidence type="ECO:0000256" key="10">
    <source>
        <dbReference type="HAMAP-Rule" id="MF_00571"/>
    </source>
</evidence>
<evidence type="ECO:0000256" key="1">
    <source>
        <dbReference type="ARBA" id="ARBA00001107"/>
    </source>
</evidence>
<dbReference type="Pfam" id="PF02744">
    <property type="entry name" value="GalP_UDP_tr_C"/>
    <property type="match status" value="1"/>
</dbReference>
<keyword evidence="14" id="KW-1185">Reference proteome</keyword>